<feature type="transmembrane region" description="Helical" evidence="11">
    <location>
        <begin position="6"/>
        <end position="29"/>
    </location>
</feature>
<feature type="domain" description="Histidine kinase" evidence="12">
    <location>
        <begin position="338"/>
        <end position="427"/>
    </location>
</feature>
<dbReference type="EMBL" id="BLAE01000051">
    <property type="protein sequence ID" value="GES13895.1"/>
    <property type="molecule type" value="Genomic_DNA"/>
</dbReference>
<name>A0A5M3WWT1_9ACTN</name>
<dbReference type="GO" id="GO:0000160">
    <property type="term" value="P:phosphorelay signal transduction system"/>
    <property type="evidence" value="ECO:0007669"/>
    <property type="project" value="UniProtKB-KW"/>
</dbReference>
<accession>A0A5M3WWT1</accession>
<evidence type="ECO:0000256" key="6">
    <source>
        <dbReference type="ARBA" id="ARBA00022692"/>
    </source>
</evidence>
<dbReference type="EC" id="2.7.13.3" evidence="3"/>
<evidence type="ECO:0000256" key="11">
    <source>
        <dbReference type="SAM" id="Phobius"/>
    </source>
</evidence>
<dbReference type="PANTHER" id="PTHR24421:SF37">
    <property type="entry name" value="SENSOR HISTIDINE KINASE NARS"/>
    <property type="match status" value="1"/>
</dbReference>
<dbReference type="GO" id="GO:0004673">
    <property type="term" value="F:protein histidine kinase activity"/>
    <property type="evidence" value="ECO:0007669"/>
    <property type="project" value="UniProtKB-EC"/>
</dbReference>
<keyword evidence="14" id="KW-1185">Reference proteome</keyword>
<evidence type="ECO:0000256" key="2">
    <source>
        <dbReference type="ARBA" id="ARBA00004651"/>
    </source>
</evidence>
<dbReference type="InterPro" id="IPR036890">
    <property type="entry name" value="HATPase_C_sf"/>
</dbReference>
<dbReference type="GO" id="GO:0005886">
    <property type="term" value="C:plasma membrane"/>
    <property type="evidence" value="ECO:0007669"/>
    <property type="project" value="UniProtKB-SubCell"/>
</dbReference>
<dbReference type="PANTHER" id="PTHR24421">
    <property type="entry name" value="NITRATE/NITRITE SENSOR PROTEIN NARX-RELATED"/>
    <property type="match status" value="1"/>
</dbReference>
<evidence type="ECO:0000259" key="12">
    <source>
        <dbReference type="PROSITE" id="PS50109"/>
    </source>
</evidence>
<keyword evidence="4" id="KW-1003">Cell membrane</keyword>
<reference evidence="13 14" key="1">
    <citation type="submission" date="2019-10" db="EMBL/GenBank/DDBJ databases">
        <title>Whole genome shotgun sequence of Acrocarpospora macrocephala NBRC 16266.</title>
        <authorList>
            <person name="Ichikawa N."/>
            <person name="Kimura A."/>
            <person name="Kitahashi Y."/>
            <person name="Komaki H."/>
            <person name="Oguchi A."/>
        </authorList>
    </citation>
    <scope>NUCLEOTIDE SEQUENCE [LARGE SCALE GENOMIC DNA]</scope>
    <source>
        <strain evidence="13 14">NBRC 16266</strain>
    </source>
</reference>
<sequence>MLRRTLAWHVLLAAAIAVVICVLITLGVWRFAEDDAHRRVETVARQVAATMLAPMIEQNFLRLDSFGRGYLRSRVAPFLKSGTVQRIKVFRLDGELATVVFSDEPRVEGLSGRVDSQLATRLDAGDVLVQPVPRDAAHRYEASLPGSRLEVFSGFRDAGGNDMRLELYLPVDVAGTSRNAAFVLLPTVLIGMLLLTAATVPLSVTLARRLERDRAEQRAAREYGLAAAELARRDLAQRLHDGVIPDLAGVGLLLQRAQLGWSRHHDLLDKAQDLLAGDLRELRTLLTELVPADLVGQDFAGSLHDLASRIREGESSGQGPAVDISAVDHLDERLAVVLYRVAGELLRNAFRHAHARTVRVRVVALETAIELTVTDDGMGFDPHRTRRPGHVGLRLVQRVIDDHGGQLVVISAPGRGTAVTVSMPYASA</sequence>
<dbReference type="AlphaFoldDB" id="A0A5M3WWT1"/>
<dbReference type="SUPFAM" id="SSF55874">
    <property type="entry name" value="ATPase domain of HSP90 chaperone/DNA topoisomerase II/histidine kinase"/>
    <property type="match status" value="1"/>
</dbReference>
<dbReference type="InterPro" id="IPR050482">
    <property type="entry name" value="Sensor_HK_TwoCompSys"/>
</dbReference>
<comment type="catalytic activity">
    <reaction evidence="1">
        <text>ATP + protein L-histidine = ADP + protein N-phospho-L-histidine.</text>
        <dbReference type="EC" id="2.7.13.3"/>
    </reaction>
</comment>
<dbReference type="InterPro" id="IPR003594">
    <property type="entry name" value="HATPase_dom"/>
</dbReference>
<keyword evidence="9" id="KW-0902">Two-component regulatory system</keyword>
<dbReference type="PROSITE" id="PS50109">
    <property type="entry name" value="HIS_KIN"/>
    <property type="match status" value="1"/>
</dbReference>
<keyword evidence="8 11" id="KW-1133">Transmembrane helix</keyword>
<evidence type="ECO:0000256" key="10">
    <source>
        <dbReference type="ARBA" id="ARBA00023136"/>
    </source>
</evidence>
<evidence type="ECO:0000256" key="5">
    <source>
        <dbReference type="ARBA" id="ARBA00022679"/>
    </source>
</evidence>
<evidence type="ECO:0000256" key="3">
    <source>
        <dbReference type="ARBA" id="ARBA00012438"/>
    </source>
</evidence>
<keyword evidence="5" id="KW-0808">Transferase</keyword>
<feature type="transmembrane region" description="Helical" evidence="11">
    <location>
        <begin position="182"/>
        <end position="204"/>
    </location>
</feature>
<dbReference type="InterPro" id="IPR004358">
    <property type="entry name" value="Sig_transdc_His_kin-like_C"/>
</dbReference>
<keyword evidence="6 11" id="KW-0812">Transmembrane</keyword>
<evidence type="ECO:0000256" key="1">
    <source>
        <dbReference type="ARBA" id="ARBA00000085"/>
    </source>
</evidence>
<protein>
    <recommendedName>
        <fullName evidence="3">histidine kinase</fullName>
        <ecNumber evidence="3">2.7.13.3</ecNumber>
    </recommendedName>
</protein>
<dbReference type="SMART" id="SM00387">
    <property type="entry name" value="HATPase_c"/>
    <property type="match status" value="1"/>
</dbReference>
<dbReference type="PRINTS" id="PR00344">
    <property type="entry name" value="BCTRLSENSOR"/>
</dbReference>
<dbReference type="Proteomes" id="UP000331127">
    <property type="component" value="Unassembled WGS sequence"/>
</dbReference>
<proteinExistence type="predicted"/>
<comment type="caution">
    <text evidence="13">The sequence shown here is derived from an EMBL/GenBank/DDBJ whole genome shotgun (WGS) entry which is preliminary data.</text>
</comment>
<dbReference type="CDD" id="cd16917">
    <property type="entry name" value="HATPase_UhpB-NarQ-NarX-like"/>
    <property type="match status" value="1"/>
</dbReference>
<evidence type="ECO:0000313" key="13">
    <source>
        <dbReference type="EMBL" id="GES13895.1"/>
    </source>
</evidence>
<organism evidence="13 14">
    <name type="scientific">Acrocarpospora macrocephala</name>
    <dbReference type="NCBI Taxonomy" id="150177"/>
    <lineage>
        <taxon>Bacteria</taxon>
        <taxon>Bacillati</taxon>
        <taxon>Actinomycetota</taxon>
        <taxon>Actinomycetes</taxon>
        <taxon>Streptosporangiales</taxon>
        <taxon>Streptosporangiaceae</taxon>
        <taxon>Acrocarpospora</taxon>
    </lineage>
</organism>
<dbReference type="InterPro" id="IPR005467">
    <property type="entry name" value="His_kinase_dom"/>
</dbReference>
<dbReference type="Gene3D" id="3.30.565.10">
    <property type="entry name" value="Histidine kinase-like ATPase, C-terminal domain"/>
    <property type="match status" value="1"/>
</dbReference>
<evidence type="ECO:0000313" key="14">
    <source>
        <dbReference type="Proteomes" id="UP000331127"/>
    </source>
</evidence>
<evidence type="ECO:0000256" key="4">
    <source>
        <dbReference type="ARBA" id="ARBA00022475"/>
    </source>
</evidence>
<evidence type="ECO:0000256" key="8">
    <source>
        <dbReference type="ARBA" id="ARBA00022989"/>
    </source>
</evidence>
<comment type="subcellular location">
    <subcellularLocation>
        <location evidence="2">Cell membrane</location>
        <topology evidence="2">Multi-pass membrane protein</topology>
    </subcellularLocation>
</comment>
<gene>
    <name evidence="13" type="ORF">Amac_074920</name>
</gene>
<dbReference type="Pfam" id="PF02518">
    <property type="entry name" value="HATPase_c"/>
    <property type="match status" value="1"/>
</dbReference>
<keyword evidence="7" id="KW-0418">Kinase</keyword>
<keyword evidence="10 11" id="KW-0472">Membrane</keyword>
<evidence type="ECO:0000256" key="9">
    <source>
        <dbReference type="ARBA" id="ARBA00023012"/>
    </source>
</evidence>
<evidence type="ECO:0000256" key="7">
    <source>
        <dbReference type="ARBA" id="ARBA00022777"/>
    </source>
</evidence>